<evidence type="ECO:0000256" key="1">
    <source>
        <dbReference type="SAM" id="Phobius"/>
    </source>
</evidence>
<keyword evidence="3" id="KW-1185">Reference proteome</keyword>
<sequence length="118" mass="13707">MSHRVVSTILFTKCCCSSLQKQKTRVTSRREKIDLLNMINLQSLCLWLTTVVLVVSGQYYINPQVQVPSKPYPYAYQYYNKAPVSAEIVIPPTTRYLTGYDVLHSYEPVEKHGYKYSY</sequence>
<keyword evidence="1" id="KW-1133">Transmembrane helix</keyword>
<dbReference type="EMBL" id="VUJU01000719">
    <property type="protein sequence ID" value="KAF0768703.1"/>
    <property type="molecule type" value="Genomic_DNA"/>
</dbReference>
<organism evidence="2 3">
    <name type="scientific">Aphis craccivora</name>
    <name type="common">Cowpea aphid</name>
    <dbReference type="NCBI Taxonomy" id="307492"/>
    <lineage>
        <taxon>Eukaryota</taxon>
        <taxon>Metazoa</taxon>
        <taxon>Ecdysozoa</taxon>
        <taxon>Arthropoda</taxon>
        <taxon>Hexapoda</taxon>
        <taxon>Insecta</taxon>
        <taxon>Pterygota</taxon>
        <taxon>Neoptera</taxon>
        <taxon>Paraneoptera</taxon>
        <taxon>Hemiptera</taxon>
        <taxon>Sternorrhyncha</taxon>
        <taxon>Aphidomorpha</taxon>
        <taxon>Aphidoidea</taxon>
        <taxon>Aphididae</taxon>
        <taxon>Aphidini</taxon>
        <taxon>Aphis</taxon>
        <taxon>Aphis</taxon>
    </lineage>
</organism>
<accession>A0A6G0ZDL9</accession>
<protein>
    <submittedName>
        <fullName evidence="2">Uncharacterized protein</fullName>
    </submittedName>
</protein>
<dbReference type="Proteomes" id="UP000478052">
    <property type="component" value="Unassembled WGS sequence"/>
</dbReference>
<dbReference type="OrthoDB" id="10490677at2759"/>
<proteinExistence type="predicted"/>
<evidence type="ECO:0000313" key="3">
    <source>
        <dbReference type="Proteomes" id="UP000478052"/>
    </source>
</evidence>
<feature type="transmembrane region" description="Helical" evidence="1">
    <location>
        <begin position="39"/>
        <end position="61"/>
    </location>
</feature>
<keyword evidence="1" id="KW-0472">Membrane</keyword>
<reference evidence="2 3" key="1">
    <citation type="submission" date="2019-08" db="EMBL/GenBank/DDBJ databases">
        <title>Whole genome of Aphis craccivora.</title>
        <authorList>
            <person name="Voronova N.V."/>
            <person name="Shulinski R.S."/>
            <person name="Bandarenka Y.V."/>
            <person name="Zhorov D.G."/>
            <person name="Warner D."/>
        </authorList>
    </citation>
    <scope>NUCLEOTIDE SEQUENCE [LARGE SCALE GENOMIC DNA]</scope>
    <source>
        <strain evidence="2">180601</strain>
        <tissue evidence="2">Whole Body</tissue>
    </source>
</reference>
<keyword evidence="1" id="KW-0812">Transmembrane</keyword>
<comment type="caution">
    <text evidence="2">The sequence shown here is derived from an EMBL/GenBank/DDBJ whole genome shotgun (WGS) entry which is preliminary data.</text>
</comment>
<dbReference type="AlphaFoldDB" id="A0A6G0ZDL9"/>
<gene>
    <name evidence="2" type="ORF">FWK35_00003682</name>
</gene>
<name>A0A6G0ZDL9_APHCR</name>
<evidence type="ECO:0000313" key="2">
    <source>
        <dbReference type="EMBL" id="KAF0768703.1"/>
    </source>
</evidence>